<dbReference type="Proteomes" id="UP000682733">
    <property type="component" value="Unassembled WGS sequence"/>
</dbReference>
<evidence type="ECO:0000256" key="1">
    <source>
        <dbReference type="SAM" id="Phobius"/>
    </source>
</evidence>
<protein>
    <submittedName>
        <fullName evidence="2">Uncharacterized protein</fullName>
    </submittedName>
</protein>
<reference evidence="2" key="1">
    <citation type="submission" date="2021-02" db="EMBL/GenBank/DDBJ databases">
        <authorList>
            <person name="Nowell W R."/>
        </authorList>
    </citation>
    <scope>NUCLEOTIDE SEQUENCE</scope>
</reference>
<dbReference type="AlphaFoldDB" id="A0A8S2ENN6"/>
<dbReference type="EMBL" id="CAJOBA010035550">
    <property type="protein sequence ID" value="CAF4006447.1"/>
    <property type="molecule type" value="Genomic_DNA"/>
</dbReference>
<dbReference type="EMBL" id="CAJNOK010014018">
    <property type="protein sequence ID" value="CAF1196195.1"/>
    <property type="molecule type" value="Genomic_DNA"/>
</dbReference>
<name>A0A8S2ENN6_9BILA</name>
<proteinExistence type="predicted"/>
<dbReference type="PROSITE" id="PS51257">
    <property type="entry name" value="PROKAR_LIPOPROTEIN"/>
    <property type="match status" value="1"/>
</dbReference>
<comment type="caution">
    <text evidence="2">The sequence shown here is derived from an EMBL/GenBank/DDBJ whole genome shotgun (WGS) entry which is preliminary data.</text>
</comment>
<evidence type="ECO:0000313" key="4">
    <source>
        <dbReference type="Proteomes" id="UP000677228"/>
    </source>
</evidence>
<feature type="transmembrane region" description="Helical" evidence="1">
    <location>
        <begin position="164"/>
        <end position="185"/>
    </location>
</feature>
<keyword evidence="1" id="KW-0472">Membrane</keyword>
<keyword evidence="1" id="KW-0812">Transmembrane</keyword>
<feature type="transmembrane region" description="Helical" evidence="1">
    <location>
        <begin position="138"/>
        <end position="158"/>
    </location>
</feature>
<evidence type="ECO:0000313" key="3">
    <source>
        <dbReference type="EMBL" id="CAF4006447.1"/>
    </source>
</evidence>
<keyword evidence="1" id="KW-1133">Transmembrane helix</keyword>
<dbReference type="Proteomes" id="UP000677228">
    <property type="component" value="Unassembled WGS sequence"/>
</dbReference>
<sequence>MGKDALCIRTAQHWPRSLSLSTLWLCACVATPFWRTTPIVDMKASFDLGTLGRTFPIIQSAVDSLTRKIQFEIKVYTGILYSCLYFVRVGDLEKEVNDALNGKINGFCGLNKNIRMKLLDNDQLAGAITGIPTGRCEFFAGLISMLYSFINVVMFMTINSYSSYGFIIGQICTLILTLWSLSHFVNYQRRQRERRQDGLDFIQVKT</sequence>
<gene>
    <name evidence="2" type="ORF">OVA965_LOCUS23757</name>
    <name evidence="3" type="ORF">TMI583_LOCUS24478</name>
</gene>
<accession>A0A8S2ENN6</accession>
<evidence type="ECO:0000313" key="2">
    <source>
        <dbReference type="EMBL" id="CAF1196195.1"/>
    </source>
</evidence>
<organism evidence="2 4">
    <name type="scientific">Didymodactylos carnosus</name>
    <dbReference type="NCBI Taxonomy" id="1234261"/>
    <lineage>
        <taxon>Eukaryota</taxon>
        <taxon>Metazoa</taxon>
        <taxon>Spiralia</taxon>
        <taxon>Gnathifera</taxon>
        <taxon>Rotifera</taxon>
        <taxon>Eurotatoria</taxon>
        <taxon>Bdelloidea</taxon>
        <taxon>Philodinida</taxon>
        <taxon>Philodinidae</taxon>
        <taxon>Didymodactylos</taxon>
    </lineage>
</organism>